<accession>A0A803VTP8</accession>
<reference evidence="1" key="2">
    <citation type="submission" date="2025-08" db="UniProtKB">
        <authorList>
            <consortium name="Ensembl"/>
        </authorList>
    </citation>
    <scope>IDENTIFICATION</scope>
</reference>
<evidence type="ECO:0000313" key="2">
    <source>
        <dbReference type="Proteomes" id="UP000016665"/>
    </source>
</evidence>
<reference evidence="1" key="3">
    <citation type="submission" date="2025-09" db="UniProtKB">
        <authorList>
            <consortium name="Ensembl"/>
        </authorList>
    </citation>
    <scope>IDENTIFICATION</scope>
</reference>
<sequence>VTNMPLGQPRTTSVWIPEGSITTDKLEKHCHGNKLEFGIFQVLCDMMIAALGIFQRIKATQACICSSKWKISSMNITYPYVPFALLYSAPSHFKQYREKSLNANLIY</sequence>
<dbReference type="Proteomes" id="UP000016665">
    <property type="component" value="Chromosome 1"/>
</dbReference>
<dbReference type="AlphaFoldDB" id="A0A803VTP8"/>
<name>A0A803VTP8_FICAL</name>
<keyword evidence="2" id="KW-1185">Reference proteome</keyword>
<proteinExistence type="predicted"/>
<dbReference type="Ensembl" id="ENSFALT00000033825.1">
    <property type="protein sequence ID" value="ENSFALP00000026104.1"/>
    <property type="gene ID" value="ENSFALG00000025660.1"/>
</dbReference>
<protein>
    <submittedName>
        <fullName evidence="1">Uncharacterized protein</fullName>
    </submittedName>
</protein>
<evidence type="ECO:0000313" key="1">
    <source>
        <dbReference type="Ensembl" id="ENSFALP00000026104.1"/>
    </source>
</evidence>
<organism evidence="1 2">
    <name type="scientific">Ficedula albicollis</name>
    <name type="common">Collared flycatcher</name>
    <name type="synonym">Muscicapa albicollis</name>
    <dbReference type="NCBI Taxonomy" id="59894"/>
    <lineage>
        <taxon>Eukaryota</taxon>
        <taxon>Metazoa</taxon>
        <taxon>Chordata</taxon>
        <taxon>Craniata</taxon>
        <taxon>Vertebrata</taxon>
        <taxon>Euteleostomi</taxon>
        <taxon>Archelosauria</taxon>
        <taxon>Archosauria</taxon>
        <taxon>Dinosauria</taxon>
        <taxon>Saurischia</taxon>
        <taxon>Theropoda</taxon>
        <taxon>Coelurosauria</taxon>
        <taxon>Aves</taxon>
        <taxon>Neognathae</taxon>
        <taxon>Neoaves</taxon>
        <taxon>Telluraves</taxon>
        <taxon>Australaves</taxon>
        <taxon>Passeriformes</taxon>
        <taxon>Muscicapidae</taxon>
        <taxon>Ficedula</taxon>
    </lineage>
</organism>
<reference evidence="1 2" key="1">
    <citation type="journal article" date="2012" name="Nature">
        <title>The genomic landscape of species divergence in Ficedula flycatchers.</title>
        <authorList>
            <person name="Ellegren H."/>
            <person name="Smeds L."/>
            <person name="Burri R."/>
            <person name="Olason P.I."/>
            <person name="Backstrom N."/>
            <person name="Kawakami T."/>
            <person name="Kunstner A."/>
            <person name="Makinen H."/>
            <person name="Nadachowska-Brzyska K."/>
            <person name="Qvarnstrom A."/>
            <person name="Uebbing S."/>
            <person name="Wolf J.B."/>
        </authorList>
    </citation>
    <scope>NUCLEOTIDE SEQUENCE [LARGE SCALE GENOMIC DNA]</scope>
</reference>